<name>A0A6A5AX45_APHAT</name>
<protein>
    <submittedName>
        <fullName evidence="1">Uncharacterized protein</fullName>
    </submittedName>
</protein>
<comment type="caution">
    <text evidence="1">The sequence shown here is derived from an EMBL/GenBank/DDBJ whole genome shotgun (WGS) entry which is preliminary data.</text>
</comment>
<sequence length="84" mass="8966">MKKAALAARGMLPQVVPVESDVIESGLNLLAVTDVDSKIEELAEETALAIELSEFCTQLEGLDVQDDADDDAIDILQILGLNIV</sequence>
<organism evidence="1 2">
    <name type="scientific">Aphanomyces astaci</name>
    <name type="common">Crayfish plague agent</name>
    <dbReference type="NCBI Taxonomy" id="112090"/>
    <lineage>
        <taxon>Eukaryota</taxon>
        <taxon>Sar</taxon>
        <taxon>Stramenopiles</taxon>
        <taxon>Oomycota</taxon>
        <taxon>Saprolegniomycetes</taxon>
        <taxon>Saprolegniales</taxon>
        <taxon>Verrucalvaceae</taxon>
        <taxon>Aphanomyces</taxon>
    </lineage>
</organism>
<dbReference type="Proteomes" id="UP000469452">
    <property type="component" value="Unassembled WGS sequence"/>
</dbReference>
<evidence type="ECO:0000313" key="1">
    <source>
        <dbReference type="EMBL" id="KAF0765381.1"/>
    </source>
</evidence>
<evidence type="ECO:0000313" key="2">
    <source>
        <dbReference type="Proteomes" id="UP000469452"/>
    </source>
</evidence>
<reference evidence="1 2" key="1">
    <citation type="submission" date="2019-06" db="EMBL/GenBank/DDBJ databases">
        <title>Genomics analysis of Aphanomyces spp. identifies a new class of oomycete effector associated with host adaptation.</title>
        <authorList>
            <person name="Gaulin E."/>
        </authorList>
    </citation>
    <scope>NUCLEOTIDE SEQUENCE [LARGE SCALE GENOMIC DNA]</scope>
    <source>
        <strain evidence="1 2">E</strain>
    </source>
</reference>
<gene>
    <name evidence="1" type="ORF">AaE_002986</name>
</gene>
<dbReference type="AlphaFoldDB" id="A0A6A5AX45"/>
<dbReference type="EMBL" id="VJMI01006872">
    <property type="protein sequence ID" value="KAF0765381.1"/>
    <property type="molecule type" value="Genomic_DNA"/>
</dbReference>
<proteinExistence type="predicted"/>
<accession>A0A6A5AX45</accession>